<keyword evidence="2" id="KW-0813">Transport</keyword>
<evidence type="ECO:0000313" key="12">
    <source>
        <dbReference type="EMBL" id="BAD79612.1"/>
    </source>
</evidence>
<dbReference type="PANTHER" id="PTHR43394">
    <property type="entry name" value="ATP-DEPENDENT PERMEASE MDL1, MITOCHONDRIAL"/>
    <property type="match status" value="1"/>
</dbReference>
<keyword evidence="5" id="KW-0547">Nucleotide-binding</keyword>
<dbReference type="AlphaFoldDB" id="A0A0H3K309"/>
<dbReference type="InterPro" id="IPR003439">
    <property type="entry name" value="ABC_transporter-like_ATP-bd"/>
</dbReference>
<dbReference type="GO" id="GO:0016887">
    <property type="term" value="F:ATP hydrolysis activity"/>
    <property type="evidence" value="ECO:0007669"/>
    <property type="project" value="InterPro"/>
</dbReference>
<dbReference type="InterPro" id="IPR036640">
    <property type="entry name" value="ABC1_TM_sf"/>
</dbReference>
<evidence type="ECO:0000256" key="1">
    <source>
        <dbReference type="ARBA" id="ARBA00004651"/>
    </source>
</evidence>
<keyword evidence="7 9" id="KW-1133">Transmembrane helix</keyword>
<dbReference type="InterPro" id="IPR017871">
    <property type="entry name" value="ABC_transporter-like_CS"/>
</dbReference>
<dbReference type="Gene3D" id="1.20.1560.10">
    <property type="entry name" value="ABC transporter type 1, transmembrane domain"/>
    <property type="match status" value="1"/>
</dbReference>
<dbReference type="Pfam" id="PF00664">
    <property type="entry name" value="ABC_membrane"/>
    <property type="match status" value="1"/>
</dbReference>
<accession>A0A0H3K309</accession>
<dbReference type="KEGG" id="syc:syc1422_c"/>
<protein>
    <submittedName>
        <fullName evidence="12">ATP-binding protein of ABC transporter</fullName>
    </submittedName>
</protein>
<dbReference type="PROSITE" id="PS50893">
    <property type="entry name" value="ABC_TRANSPORTER_2"/>
    <property type="match status" value="1"/>
</dbReference>
<evidence type="ECO:0000256" key="9">
    <source>
        <dbReference type="SAM" id="Phobius"/>
    </source>
</evidence>
<evidence type="ECO:0000259" key="11">
    <source>
        <dbReference type="PROSITE" id="PS50929"/>
    </source>
</evidence>
<gene>
    <name evidence="12" type="primary">mdlB</name>
    <name evidence="12" type="ordered locus">syc1422_c</name>
</gene>
<evidence type="ECO:0000256" key="7">
    <source>
        <dbReference type="ARBA" id="ARBA00022989"/>
    </source>
</evidence>
<feature type="transmembrane region" description="Helical" evidence="9">
    <location>
        <begin position="38"/>
        <end position="59"/>
    </location>
</feature>
<organism evidence="12 13">
    <name type="scientific">Synechococcus sp. (strain ATCC 27144 / PCC 6301 / SAUG 1402/1)</name>
    <name type="common">Anacystis nidulans</name>
    <dbReference type="NCBI Taxonomy" id="269084"/>
    <lineage>
        <taxon>Bacteria</taxon>
        <taxon>Bacillati</taxon>
        <taxon>Cyanobacteriota</taxon>
        <taxon>Cyanophyceae</taxon>
        <taxon>Synechococcales</taxon>
        <taxon>Synechococcaceae</taxon>
        <taxon>Synechococcus</taxon>
    </lineage>
</organism>
<dbReference type="Pfam" id="PF00005">
    <property type="entry name" value="ABC_tran"/>
    <property type="match status" value="1"/>
</dbReference>
<dbReference type="GO" id="GO:0005524">
    <property type="term" value="F:ATP binding"/>
    <property type="evidence" value="ECO:0007669"/>
    <property type="project" value="UniProtKB-KW"/>
</dbReference>
<evidence type="ECO:0000256" key="5">
    <source>
        <dbReference type="ARBA" id="ARBA00022741"/>
    </source>
</evidence>
<evidence type="ECO:0000313" key="13">
    <source>
        <dbReference type="Proteomes" id="UP000001175"/>
    </source>
</evidence>
<dbReference type="GO" id="GO:0005886">
    <property type="term" value="C:plasma membrane"/>
    <property type="evidence" value="ECO:0007669"/>
    <property type="project" value="UniProtKB-SubCell"/>
</dbReference>
<dbReference type="PANTHER" id="PTHR43394:SF1">
    <property type="entry name" value="ATP-BINDING CASSETTE SUB-FAMILY B MEMBER 10, MITOCHONDRIAL"/>
    <property type="match status" value="1"/>
</dbReference>
<dbReference type="InterPro" id="IPR027417">
    <property type="entry name" value="P-loop_NTPase"/>
</dbReference>
<comment type="subcellular location">
    <subcellularLocation>
        <location evidence="1">Cell membrane</location>
        <topology evidence="1">Multi-pass membrane protein</topology>
    </subcellularLocation>
</comment>
<evidence type="ECO:0000256" key="3">
    <source>
        <dbReference type="ARBA" id="ARBA00022475"/>
    </source>
</evidence>
<dbReference type="SUPFAM" id="SSF90123">
    <property type="entry name" value="ABC transporter transmembrane region"/>
    <property type="match status" value="1"/>
</dbReference>
<dbReference type="EMBL" id="AP008231">
    <property type="protein sequence ID" value="BAD79612.1"/>
    <property type="molecule type" value="Genomic_DNA"/>
</dbReference>
<evidence type="ECO:0000256" key="8">
    <source>
        <dbReference type="ARBA" id="ARBA00023136"/>
    </source>
</evidence>
<feature type="transmembrane region" description="Helical" evidence="9">
    <location>
        <begin position="177"/>
        <end position="196"/>
    </location>
</feature>
<evidence type="ECO:0000259" key="10">
    <source>
        <dbReference type="PROSITE" id="PS50893"/>
    </source>
</evidence>
<feature type="transmembrane region" description="Helical" evidence="9">
    <location>
        <begin position="260"/>
        <end position="282"/>
    </location>
</feature>
<keyword evidence="6 12" id="KW-0067">ATP-binding</keyword>
<feature type="domain" description="ABC transmembrane type-1" evidence="11">
    <location>
        <begin position="41"/>
        <end position="320"/>
    </location>
</feature>
<keyword evidence="8 9" id="KW-0472">Membrane</keyword>
<dbReference type="InterPro" id="IPR039421">
    <property type="entry name" value="Type_1_exporter"/>
</dbReference>
<evidence type="ECO:0000256" key="6">
    <source>
        <dbReference type="ARBA" id="ARBA00022840"/>
    </source>
</evidence>
<keyword evidence="4 9" id="KW-0812">Transmembrane</keyword>
<feature type="domain" description="ABC transporter" evidence="10">
    <location>
        <begin position="354"/>
        <end position="589"/>
    </location>
</feature>
<evidence type="ECO:0000256" key="2">
    <source>
        <dbReference type="ARBA" id="ARBA00022448"/>
    </source>
</evidence>
<name>A0A0H3K309_SYNP6</name>
<reference evidence="12 13" key="1">
    <citation type="journal article" date="2007" name="Photosyn. Res.">
        <title>Complete nucleotide sequence of the freshwater unicellular cyanobacterium Synechococcus elongatus PCC 6301 chromosome: gene content and organization.</title>
        <authorList>
            <person name="Sugita C."/>
            <person name="Ogata K."/>
            <person name="Shikata M."/>
            <person name="Jikuya H."/>
            <person name="Takano J."/>
            <person name="Furumichi M."/>
            <person name="Kanehisa M."/>
            <person name="Omata T."/>
            <person name="Sugiura M."/>
            <person name="Sugita M."/>
        </authorList>
    </citation>
    <scope>NUCLEOTIDE SEQUENCE [LARGE SCALE GENOMIC DNA]</scope>
    <source>
        <strain evidence="13">ATCC 27144 / PCC 6301 / SAUG 1402/1</strain>
    </source>
</reference>
<dbReference type="FunFam" id="3.40.50.300:FF:000221">
    <property type="entry name" value="Multidrug ABC transporter ATP-binding protein"/>
    <property type="match status" value="1"/>
</dbReference>
<proteinExistence type="predicted"/>
<evidence type="ECO:0000256" key="4">
    <source>
        <dbReference type="ARBA" id="ARBA00022692"/>
    </source>
</evidence>
<dbReference type="InterPro" id="IPR011527">
    <property type="entry name" value="ABC1_TM_dom"/>
</dbReference>
<dbReference type="PROSITE" id="PS50929">
    <property type="entry name" value="ABC_TM1F"/>
    <property type="match status" value="1"/>
</dbReference>
<keyword evidence="3" id="KW-1003">Cell membrane</keyword>
<sequence>MPRSDRLRRDPVFSSTSLQKHASYNLLWPYLRPQTKTIVQALLCTLVFTAFWPILAFLAGQMVNLLVQGKVWELARLAAITIVGFLIHKAAQYGQDSLMAKAALQIAYNLRVNTYRHIQSLSLSYFEKAKTGDLTYRMTEDIDRVGEVVNKVFHDATPSILQLIVVLSYMIYLNWTLTLAILVIAPIMGFLVGWFGQQMLVFPRRSQSRISNLSSLLTEVFSGIRLVRAFAAEPYEIERFSREAERNREARYRTAWLRAIQYPVIGFLQAASILFIVVLGSWQISTGQLNGPNLGSYVAAIAMLIDPIVHLIDNFNEFKQGQASLDRIDELLSIEPAVQEDPQSRMLPPITGKVEFRQVSFSYRSDSAPVLRQLNLTVEPGEAVALVGASGAGKSTLVNLIPRFYDPQDGEILVDGIPIRSVTLGSLRRQIGIVPQETILFSGTIAQNIAFGQRQFDRAAVEEAARIANAHQFISQMPDGYDTWVGERGVNLSGGQRQRLAIARAVLLDPRILILDEATSALDSESETLVQEALERVMQGRTVFIIAHRLATVRNASRILVMERGQIVEAGNHDALLAEAGRYARYYAQQFRA</sequence>
<dbReference type="SUPFAM" id="SSF52540">
    <property type="entry name" value="P-loop containing nucleoside triphosphate hydrolases"/>
    <property type="match status" value="1"/>
</dbReference>
<dbReference type="Proteomes" id="UP000001175">
    <property type="component" value="Chromosome"/>
</dbReference>
<dbReference type="CDD" id="cd03251">
    <property type="entry name" value="ABCC_MsbA"/>
    <property type="match status" value="1"/>
</dbReference>
<dbReference type="CDD" id="cd07346">
    <property type="entry name" value="ABC_6TM_exporters"/>
    <property type="match status" value="1"/>
</dbReference>
<dbReference type="GO" id="GO:0015421">
    <property type="term" value="F:ABC-type oligopeptide transporter activity"/>
    <property type="evidence" value="ECO:0007669"/>
    <property type="project" value="TreeGrafter"/>
</dbReference>
<dbReference type="Gene3D" id="3.40.50.300">
    <property type="entry name" value="P-loop containing nucleotide triphosphate hydrolases"/>
    <property type="match status" value="1"/>
</dbReference>
<dbReference type="SMART" id="SM00382">
    <property type="entry name" value="AAA"/>
    <property type="match status" value="1"/>
</dbReference>
<dbReference type="PROSITE" id="PS00211">
    <property type="entry name" value="ABC_TRANSPORTER_1"/>
    <property type="match status" value="1"/>
</dbReference>
<dbReference type="eggNOG" id="COG1132">
    <property type="taxonomic scope" value="Bacteria"/>
</dbReference>
<dbReference type="InterPro" id="IPR003593">
    <property type="entry name" value="AAA+_ATPase"/>
</dbReference>